<comment type="caution">
    <text evidence="1">The sequence shown here is derived from an EMBL/GenBank/DDBJ whole genome shotgun (WGS) entry which is preliminary data.</text>
</comment>
<dbReference type="InterPro" id="IPR029063">
    <property type="entry name" value="SAM-dependent_MTases_sf"/>
</dbReference>
<protein>
    <submittedName>
        <fullName evidence="1">Uncharacterized protein</fullName>
    </submittedName>
</protein>
<sequence>MLIVFLMTHQNSRYQASLEQLTRAELELTLRAAGVQAQVQTRSYVGNVALCVDAPVHDELLNRLLGRMSGLYMACREGDDGALYPVAGRAEAYLGQDLSGILKYKGKTSETFTRFLLNVARLSGRWAQEDAPLDVLDPVCGRGTTLLEALNAGDNAFGVDVDAKALDELKTFLKRYMTYHHLKHAIDARSLTVDGAPRPLWQISTARTPEEYKAHDVRSLSLVQCDTLLLDKLLARRKFHIIAGDLPYGVQHATHSGDSRTAFKPGAAGRAGAHERVKAVTIEQFTAEAVPVWARLLAPGGVLALSFNSYTLKRDALREQMRACGLEVCQGGAYDGMEHWVEQAVKRDLAIAVKPL</sequence>
<organism evidence="1 2">
    <name type="scientific">Candidatus Fimadaptatus faecigallinarum</name>
    <dbReference type="NCBI Taxonomy" id="2840814"/>
    <lineage>
        <taxon>Bacteria</taxon>
        <taxon>Bacillati</taxon>
        <taxon>Bacillota</taxon>
        <taxon>Clostridia</taxon>
        <taxon>Eubacteriales</taxon>
        <taxon>Candidatus Fimadaptatus</taxon>
    </lineage>
</organism>
<dbReference type="AlphaFoldDB" id="A0A9D1LPN6"/>
<proteinExistence type="predicted"/>
<evidence type="ECO:0000313" key="2">
    <source>
        <dbReference type="Proteomes" id="UP000824123"/>
    </source>
</evidence>
<gene>
    <name evidence="1" type="ORF">IAC59_00645</name>
</gene>
<evidence type="ECO:0000313" key="1">
    <source>
        <dbReference type="EMBL" id="HIU45749.1"/>
    </source>
</evidence>
<dbReference type="Gene3D" id="3.40.50.150">
    <property type="entry name" value="Vaccinia Virus protein VP39"/>
    <property type="match status" value="1"/>
</dbReference>
<name>A0A9D1LPN6_9FIRM</name>
<accession>A0A9D1LPN6</accession>
<reference evidence="1" key="1">
    <citation type="submission" date="2020-10" db="EMBL/GenBank/DDBJ databases">
        <authorList>
            <person name="Gilroy R."/>
        </authorList>
    </citation>
    <scope>NUCLEOTIDE SEQUENCE</scope>
    <source>
        <strain evidence="1">ChiSxjej2B14-8506</strain>
    </source>
</reference>
<dbReference type="Proteomes" id="UP000824123">
    <property type="component" value="Unassembled WGS sequence"/>
</dbReference>
<dbReference type="EMBL" id="DVNK01000005">
    <property type="protein sequence ID" value="HIU45749.1"/>
    <property type="molecule type" value="Genomic_DNA"/>
</dbReference>
<dbReference type="SUPFAM" id="SSF53335">
    <property type="entry name" value="S-adenosyl-L-methionine-dependent methyltransferases"/>
    <property type="match status" value="1"/>
</dbReference>
<reference evidence="1" key="2">
    <citation type="journal article" date="2021" name="PeerJ">
        <title>Extensive microbial diversity within the chicken gut microbiome revealed by metagenomics and culture.</title>
        <authorList>
            <person name="Gilroy R."/>
            <person name="Ravi A."/>
            <person name="Getino M."/>
            <person name="Pursley I."/>
            <person name="Horton D.L."/>
            <person name="Alikhan N.F."/>
            <person name="Baker D."/>
            <person name="Gharbi K."/>
            <person name="Hall N."/>
            <person name="Watson M."/>
            <person name="Adriaenssens E.M."/>
            <person name="Foster-Nyarko E."/>
            <person name="Jarju S."/>
            <person name="Secka A."/>
            <person name="Antonio M."/>
            <person name="Oren A."/>
            <person name="Chaudhuri R.R."/>
            <person name="La Ragione R."/>
            <person name="Hildebrand F."/>
            <person name="Pallen M.J."/>
        </authorList>
    </citation>
    <scope>NUCLEOTIDE SEQUENCE</scope>
    <source>
        <strain evidence="1">ChiSxjej2B14-8506</strain>
    </source>
</reference>